<protein>
    <submittedName>
        <fullName evidence="1">Uncharacterized protein</fullName>
    </submittedName>
</protein>
<name>A0A7C9LP04_9DEIO</name>
<dbReference type="Proteomes" id="UP000483286">
    <property type="component" value="Unassembled WGS sequence"/>
</dbReference>
<keyword evidence="2" id="KW-1185">Reference proteome</keyword>
<reference evidence="1 2" key="1">
    <citation type="submission" date="2019-12" db="EMBL/GenBank/DDBJ databases">
        <title>Deinococcus sp. HMF7620 Genome sequencing and assembly.</title>
        <authorList>
            <person name="Kang H."/>
            <person name="Kim H."/>
            <person name="Joh K."/>
        </authorList>
    </citation>
    <scope>NUCLEOTIDE SEQUENCE [LARGE SCALE GENOMIC DNA]</scope>
    <source>
        <strain evidence="1 2">HMF7620</strain>
    </source>
</reference>
<dbReference type="EMBL" id="WQLB01000029">
    <property type="protein sequence ID" value="MVN88477.1"/>
    <property type="molecule type" value="Genomic_DNA"/>
</dbReference>
<comment type="caution">
    <text evidence="1">The sequence shown here is derived from an EMBL/GenBank/DDBJ whole genome shotgun (WGS) entry which is preliminary data.</text>
</comment>
<dbReference type="RefSeq" id="WP_157460537.1">
    <property type="nucleotide sequence ID" value="NZ_WQLB01000029.1"/>
</dbReference>
<proteinExistence type="predicted"/>
<sequence length="83" mass="9226">MFVVLRGGCGARSSKYALLAYHTGVQVFLAWALEAGVRLSPNGSFRYVRFLEGQQLVPRSMRARLSAARSLLSDLPITAREKR</sequence>
<organism evidence="1 2">
    <name type="scientific">Deinococcus arboris</name>
    <dbReference type="NCBI Taxonomy" id="2682977"/>
    <lineage>
        <taxon>Bacteria</taxon>
        <taxon>Thermotogati</taxon>
        <taxon>Deinococcota</taxon>
        <taxon>Deinococci</taxon>
        <taxon>Deinococcales</taxon>
        <taxon>Deinococcaceae</taxon>
        <taxon>Deinococcus</taxon>
    </lineage>
</organism>
<evidence type="ECO:0000313" key="1">
    <source>
        <dbReference type="EMBL" id="MVN88477.1"/>
    </source>
</evidence>
<accession>A0A7C9LP04</accession>
<gene>
    <name evidence="1" type="ORF">GO986_17180</name>
</gene>
<evidence type="ECO:0000313" key="2">
    <source>
        <dbReference type="Proteomes" id="UP000483286"/>
    </source>
</evidence>
<dbReference type="AlphaFoldDB" id="A0A7C9LP04"/>